<gene>
    <name evidence="1" type="ORF">OM076_10375</name>
</gene>
<reference evidence="1" key="1">
    <citation type="submission" date="2022-10" db="EMBL/GenBank/DDBJ databases">
        <title>The WGS of Solirubrobacter ginsenosidimutans DSM 21036.</title>
        <authorList>
            <person name="Jiang Z."/>
        </authorList>
    </citation>
    <scope>NUCLEOTIDE SEQUENCE</scope>
    <source>
        <strain evidence="1">DSM 21036</strain>
    </source>
</reference>
<dbReference type="EMBL" id="JAPDOD010000006">
    <property type="protein sequence ID" value="MDA0160670.1"/>
    <property type="molecule type" value="Genomic_DNA"/>
</dbReference>
<proteinExistence type="predicted"/>
<accession>A0A9X3MT07</accession>
<comment type="caution">
    <text evidence="1">The sequence shown here is derived from an EMBL/GenBank/DDBJ whole genome shotgun (WGS) entry which is preliminary data.</text>
</comment>
<evidence type="ECO:0000313" key="2">
    <source>
        <dbReference type="Proteomes" id="UP001149140"/>
    </source>
</evidence>
<protein>
    <submittedName>
        <fullName evidence="1">Uncharacterized protein</fullName>
    </submittedName>
</protein>
<organism evidence="1 2">
    <name type="scientific">Solirubrobacter ginsenosidimutans</name>
    <dbReference type="NCBI Taxonomy" id="490573"/>
    <lineage>
        <taxon>Bacteria</taxon>
        <taxon>Bacillati</taxon>
        <taxon>Actinomycetota</taxon>
        <taxon>Thermoleophilia</taxon>
        <taxon>Solirubrobacterales</taxon>
        <taxon>Solirubrobacteraceae</taxon>
        <taxon>Solirubrobacter</taxon>
    </lineage>
</organism>
<keyword evidence="2" id="KW-1185">Reference proteome</keyword>
<sequence length="173" mass="19074">MDEIVTAKDRTALFRQGITVVDAECTAGRLTLEVTGGDDERVRAAVRARFGEEARVEILDSYPRQLYVHRCAGHMEREAGRLQLRWVLWPGQVLADIVVVEDDECVVVLGLISQPPVIDDGEPCDVPTHVYLEQPLGERKVYDACGGDEIRYVNVYAEMEAELAAGTRSSAGG</sequence>
<dbReference type="Proteomes" id="UP001149140">
    <property type="component" value="Unassembled WGS sequence"/>
</dbReference>
<name>A0A9X3MT07_9ACTN</name>
<evidence type="ECO:0000313" key="1">
    <source>
        <dbReference type="EMBL" id="MDA0160670.1"/>
    </source>
</evidence>
<dbReference type="RefSeq" id="WP_270039633.1">
    <property type="nucleotide sequence ID" value="NZ_JAPDOD010000006.1"/>
</dbReference>
<dbReference type="AlphaFoldDB" id="A0A9X3MT07"/>